<dbReference type="PROSITE" id="PS52012">
    <property type="entry name" value="CFEM"/>
    <property type="match status" value="1"/>
</dbReference>
<keyword evidence="9" id="KW-0479">Metal-binding</keyword>
<evidence type="ECO:0000256" key="11">
    <source>
        <dbReference type="SAM" id="Phobius"/>
    </source>
</evidence>
<keyword evidence="7" id="KW-1015">Disulfide bond</keyword>
<reference evidence="14" key="2">
    <citation type="journal article" date="2023" name="IMA Fungus">
        <title>Comparative genomic study of the Penicillium genus elucidates a diverse pangenome and 15 lateral gene transfer events.</title>
        <authorList>
            <person name="Petersen C."/>
            <person name="Sorensen T."/>
            <person name="Nielsen M.R."/>
            <person name="Sondergaard T.E."/>
            <person name="Sorensen J.L."/>
            <person name="Fitzpatrick D.A."/>
            <person name="Frisvad J.C."/>
            <person name="Nielsen K.L."/>
        </authorList>
    </citation>
    <scope>NUCLEOTIDE SEQUENCE</scope>
    <source>
        <strain evidence="14">IBT 15544</strain>
    </source>
</reference>
<feature type="region of interest" description="Disordered" evidence="10">
    <location>
        <begin position="207"/>
        <end position="270"/>
    </location>
</feature>
<reference evidence="14" key="1">
    <citation type="submission" date="2022-12" db="EMBL/GenBank/DDBJ databases">
        <authorList>
            <person name="Petersen C."/>
        </authorList>
    </citation>
    <scope>NUCLEOTIDE SEQUENCE</scope>
    <source>
        <strain evidence="14">IBT 15544</strain>
    </source>
</reference>
<keyword evidence="9" id="KW-0349">Heme</keyword>
<comment type="caution">
    <text evidence="14">The sequence shown here is derived from an EMBL/GenBank/DDBJ whole genome shotgun (WGS) entry which is preliminary data.</text>
</comment>
<feature type="transmembrane region" description="Helical" evidence="11">
    <location>
        <begin position="151"/>
        <end position="172"/>
    </location>
</feature>
<dbReference type="GO" id="GO:0005576">
    <property type="term" value="C:extracellular region"/>
    <property type="evidence" value="ECO:0007669"/>
    <property type="project" value="UniProtKB-SubCell"/>
</dbReference>
<comment type="subcellular location">
    <subcellularLocation>
        <location evidence="1">Membrane</location>
        <topology evidence="1">Lipid-anchor</topology>
        <topology evidence="1">GPI-anchor</topology>
    </subcellularLocation>
    <subcellularLocation>
        <location evidence="2">Secreted</location>
    </subcellularLocation>
</comment>
<dbReference type="OrthoDB" id="5426355at2759"/>
<evidence type="ECO:0000313" key="15">
    <source>
        <dbReference type="Proteomes" id="UP001150904"/>
    </source>
</evidence>
<evidence type="ECO:0000256" key="2">
    <source>
        <dbReference type="ARBA" id="ARBA00004613"/>
    </source>
</evidence>
<evidence type="ECO:0000256" key="7">
    <source>
        <dbReference type="ARBA" id="ARBA00023157"/>
    </source>
</evidence>
<evidence type="ECO:0000256" key="10">
    <source>
        <dbReference type="SAM" id="MobiDB-lite"/>
    </source>
</evidence>
<feature type="domain" description="CFEM" evidence="13">
    <location>
        <begin position="8"/>
        <end position="125"/>
    </location>
</feature>
<evidence type="ECO:0000256" key="12">
    <source>
        <dbReference type="SAM" id="SignalP"/>
    </source>
</evidence>
<feature type="binding site" description="axial binding residue" evidence="9">
    <location>
        <position position="55"/>
    </location>
    <ligand>
        <name>heme</name>
        <dbReference type="ChEBI" id="CHEBI:30413"/>
    </ligand>
    <ligandPart>
        <name>Fe</name>
        <dbReference type="ChEBI" id="CHEBI:18248"/>
    </ligandPart>
</feature>
<feature type="signal peptide" evidence="12">
    <location>
        <begin position="1"/>
        <end position="19"/>
    </location>
</feature>
<dbReference type="InterPro" id="IPR008427">
    <property type="entry name" value="Extracellular_membr_CFEM_dom"/>
</dbReference>
<gene>
    <name evidence="14" type="ORF">N7498_003111</name>
</gene>
<feature type="chain" id="PRO_5040974366" description="CFEM domain-containing protein" evidence="12">
    <location>
        <begin position="20"/>
        <end position="270"/>
    </location>
</feature>
<dbReference type="AlphaFoldDB" id="A0A9W9N1E2"/>
<evidence type="ECO:0000256" key="3">
    <source>
        <dbReference type="ARBA" id="ARBA00010031"/>
    </source>
</evidence>
<dbReference type="EMBL" id="JAPQKR010000008">
    <property type="protein sequence ID" value="KAJ5211465.1"/>
    <property type="molecule type" value="Genomic_DNA"/>
</dbReference>
<dbReference type="Proteomes" id="UP001150904">
    <property type="component" value="Unassembled WGS sequence"/>
</dbReference>
<keyword evidence="11" id="KW-0812">Transmembrane</keyword>
<keyword evidence="9" id="KW-0408">Iron</keyword>
<keyword evidence="5" id="KW-0336">GPI-anchor</keyword>
<protein>
    <recommendedName>
        <fullName evidence="13">CFEM domain-containing protein</fullName>
    </recommendedName>
</protein>
<keyword evidence="11" id="KW-0472">Membrane</keyword>
<comment type="caution">
    <text evidence="9">Lacks conserved residue(s) required for the propagation of feature annotation.</text>
</comment>
<evidence type="ECO:0000256" key="8">
    <source>
        <dbReference type="ARBA" id="ARBA00023288"/>
    </source>
</evidence>
<feature type="region of interest" description="Disordered" evidence="10">
    <location>
        <begin position="103"/>
        <end position="140"/>
    </location>
</feature>
<proteinExistence type="inferred from homology"/>
<dbReference type="RefSeq" id="XP_058309635.1">
    <property type="nucleotide sequence ID" value="XM_058450173.1"/>
</dbReference>
<comment type="similarity">
    <text evidence="3">Belongs to the RBT5 family.</text>
</comment>
<keyword evidence="11" id="KW-1133">Transmembrane helix</keyword>
<evidence type="ECO:0000256" key="1">
    <source>
        <dbReference type="ARBA" id="ARBA00004589"/>
    </source>
</evidence>
<keyword evidence="5" id="KW-0325">Glycoprotein</keyword>
<evidence type="ECO:0000256" key="9">
    <source>
        <dbReference type="PROSITE-ProRule" id="PRU01356"/>
    </source>
</evidence>
<accession>A0A9W9N1E2</accession>
<keyword evidence="6 12" id="KW-0732">Signal</keyword>
<evidence type="ECO:0000313" key="14">
    <source>
        <dbReference type="EMBL" id="KAJ5211465.1"/>
    </source>
</evidence>
<dbReference type="GeneID" id="83177474"/>
<evidence type="ECO:0000256" key="5">
    <source>
        <dbReference type="ARBA" id="ARBA00022622"/>
    </source>
</evidence>
<keyword evidence="15" id="KW-1185">Reference proteome</keyword>
<evidence type="ECO:0000259" key="13">
    <source>
        <dbReference type="PROSITE" id="PS52012"/>
    </source>
</evidence>
<dbReference type="GO" id="GO:0098552">
    <property type="term" value="C:side of membrane"/>
    <property type="evidence" value="ECO:0007669"/>
    <property type="project" value="UniProtKB-KW"/>
</dbReference>
<organism evidence="14 15">
    <name type="scientific">Penicillium cinerascens</name>
    <dbReference type="NCBI Taxonomy" id="70096"/>
    <lineage>
        <taxon>Eukaryota</taxon>
        <taxon>Fungi</taxon>
        <taxon>Dikarya</taxon>
        <taxon>Ascomycota</taxon>
        <taxon>Pezizomycotina</taxon>
        <taxon>Eurotiomycetes</taxon>
        <taxon>Eurotiomycetidae</taxon>
        <taxon>Eurotiales</taxon>
        <taxon>Aspergillaceae</taxon>
        <taxon>Penicillium</taxon>
    </lineage>
</organism>
<name>A0A9W9N1E2_9EURO</name>
<keyword evidence="8" id="KW-0449">Lipoprotein</keyword>
<evidence type="ECO:0000256" key="4">
    <source>
        <dbReference type="ARBA" id="ARBA00022525"/>
    </source>
</evidence>
<sequence>MFLLGRWALLLPLISSAWAADKNLIPTAASGSFPQCGLQCSQLYAAQDSCTANPDSSTWVSCFCQSSFISNLKTSGAVCTNCDSGDQAKVSSWYSNYCSSGGTNEGTASTSTSTSTTSSATASATAGASTSQSSASSTDENKSWWSTHYKWVIMLIVLAIGFSVIAALGIWLKRRYDAKRPGLYHGGTTEASSSGALRGGNSGILSPIPVGGYASPPPNQSRTFGDESVASSSRTDIAPKGIPAAGSRTRLQKTGQSPAGDVEIRQVSRR</sequence>
<dbReference type="GO" id="GO:0046872">
    <property type="term" value="F:metal ion binding"/>
    <property type="evidence" value="ECO:0007669"/>
    <property type="project" value="UniProtKB-UniRule"/>
</dbReference>
<feature type="compositionally biased region" description="Low complexity" evidence="10">
    <location>
        <begin position="103"/>
        <end position="138"/>
    </location>
</feature>
<evidence type="ECO:0000256" key="6">
    <source>
        <dbReference type="ARBA" id="ARBA00022729"/>
    </source>
</evidence>
<keyword evidence="4" id="KW-0964">Secreted</keyword>